<keyword evidence="6" id="KW-1185">Reference proteome</keyword>
<name>A0ABS4XIG7_9MICC</name>
<gene>
    <name evidence="5" type="ORF">JOF47_003714</name>
</gene>
<evidence type="ECO:0000259" key="1">
    <source>
        <dbReference type="Pfam" id="PF11202"/>
    </source>
</evidence>
<dbReference type="InterPro" id="IPR022537">
    <property type="entry name" value="TRSP_dom"/>
</dbReference>
<reference evidence="5 6" key="1">
    <citation type="submission" date="2021-03" db="EMBL/GenBank/DDBJ databases">
        <title>Sequencing the genomes of 1000 actinobacteria strains.</title>
        <authorList>
            <person name="Klenk H.-P."/>
        </authorList>
    </citation>
    <scope>NUCLEOTIDE SEQUENCE [LARGE SCALE GENOMIC DNA]</scope>
    <source>
        <strain evidence="5 6">DSM 15797</strain>
    </source>
</reference>
<evidence type="ECO:0000259" key="4">
    <source>
        <dbReference type="Pfam" id="PF15609"/>
    </source>
</evidence>
<dbReference type="Pfam" id="PF12500">
    <property type="entry name" value="TRSP"/>
    <property type="match status" value="1"/>
</dbReference>
<evidence type="ECO:0000259" key="2">
    <source>
        <dbReference type="Pfam" id="PF12500"/>
    </source>
</evidence>
<dbReference type="Proteomes" id="UP001296993">
    <property type="component" value="Unassembled WGS sequence"/>
</dbReference>
<dbReference type="Pfam" id="PF15608">
    <property type="entry name" value="PELOTA_1"/>
    <property type="match status" value="1"/>
</dbReference>
<dbReference type="CDD" id="cd06223">
    <property type="entry name" value="PRTases_typeI"/>
    <property type="match status" value="1"/>
</dbReference>
<feature type="domain" description="PELOTA RNA-binding" evidence="3">
    <location>
        <begin position="784"/>
        <end position="863"/>
    </location>
</feature>
<accession>A0ABS4XIG7</accession>
<protein>
    <submittedName>
        <fullName evidence="5">Adenine/guanine phosphoribosyltransferase-like PRPP-binding protein</fullName>
    </submittedName>
</protein>
<dbReference type="Gene3D" id="3.40.50.2020">
    <property type="match status" value="1"/>
</dbReference>
<feature type="domain" description="Cysteine protease StiP N-terminal" evidence="1">
    <location>
        <begin position="508"/>
        <end position="757"/>
    </location>
</feature>
<comment type="caution">
    <text evidence="5">The sequence shown here is derived from an EMBL/GenBank/DDBJ whole genome shotgun (WGS) entry which is preliminary data.</text>
</comment>
<dbReference type="Pfam" id="PF11202">
    <property type="entry name" value="StiP"/>
    <property type="match status" value="1"/>
</dbReference>
<evidence type="ECO:0000313" key="6">
    <source>
        <dbReference type="Proteomes" id="UP001296993"/>
    </source>
</evidence>
<dbReference type="InterPro" id="IPR028157">
    <property type="entry name" value="PELOTA_dom"/>
</dbReference>
<sequence>MNENARGAVTAHWKGAYVSDALGVGIATDVESSLFDLRDLTGLALRRNPKRAHLLVSSVLGKHQPSDPSLVIAAGELLGSIVAGALDGTSEQRDCGHREVAALLSAALRHDQSNRSTQEMNEYFGLLDGARALLEPLKTLHPEVVSIGYAETATGLGRLVAGSIGSYYIHSTRHVGDGTDSYRSFEEEHSHATSHRMLPHTPDVLASASTIVLVDDELSTGATVINTIRALHSAAPQANFVVASLIDVRGPADRQRFTELAEDLGTNIVSVALGCGSVLLPDDVLAKAATHLRELMAGEPTVENALSDFESHAPGSIDVLPCMYPGMFHDRYGSPASATSNPLEGLRSVAKSVLDVLPQEAHGKEILVLGTEEFLHVPLMLSDELSKVVPAGTRVLFSSTTRSPIVPLDRGDYAINSVLNFSSHDDTMDGPGPRHAYNIAGARRFAAIIVAPEPGTPHHAMAGPGGLLEALASASDHVLVVAAERGQSAKGSPGRKAFPKPLSGPDFGSYGENEVAWLLKDLSGLTLEAPTADREQAVQSGAAHYSESLPEEYVPSQDYLELFDEALERSSAKVATAIGVVSELALTRRGGKPVLVSLARAGTPVGILMRRWLKTFHDIDVPHYAVSIVRGRGIDTVAMEYLADKYGPERILFVDGWTGKGAISRELKLSLEKLQETHGLTFDPELAVLADPGHCTTLFGTREDYLIPSACLNSTVSGLVSRTVLNGDYIGPEDFHGAKFYSQLAGADQSARFLDAVTADFSAVRQEAQKGASGLANKESTATWEGWSAVQRIGDAYGISNPNLIKPGVGETTRVLLRRMPWKVLVRPEAVSDLGHILLLAQQRNVEVVEVPGLEYSCVGLIKASEVDA</sequence>
<dbReference type="RefSeq" id="WP_210001071.1">
    <property type="nucleotide sequence ID" value="NZ_BAAAJY010000017.1"/>
</dbReference>
<proteinExistence type="predicted"/>
<dbReference type="InterPro" id="IPR041688">
    <property type="entry name" value="PRTase_2"/>
</dbReference>
<dbReference type="InterPro" id="IPR011215">
    <property type="entry name" value="StiP_N"/>
</dbReference>
<dbReference type="InterPro" id="IPR029057">
    <property type="entry name" value="PRTase-like"/>
</dbReference>
<feature type="domain" description="TRSP" evidence="2">
    <location>
        <begin position="331"/>
        <end position="456"/>
    </location>
</feature>
<organism evidence="5 6">
    <name type="scientific">Paeniglutamicibacter kerguelensis</name>
    <dbReference type="NCBI Taxonomy" id="254788"/>
    <lineage>
        <taxon>Bacteria</taxon>
        <taxon>Bacillati</taxon>
        <taxon>Actinomycetota</taxon>
        <taxon>Actinomycetes</taxon>
        <taxon>Micrococcales</taxon>
        <taxon>Micrococcaceae</taxon>
        <taxon>Paeniglutamicibacter</taxon>
    </lineage>
</organism>
<evidence type="ECO:0000259" key="3">
    <source>
        <dbReference type="Pfam" id="PF15608"/>
    </source>
</evidence>
<dbReference type="EMBL" id="JAGIOF010000001">
    <property type="protein sequence ID" value="MBP2388203.1"/>
    <property type="molecule type" value="Genomic_DNA"/>
</dbReference>
<dbReference type="Pfam" id="PF15609">
    <property type="entry name" value="PRTase_2"/>
    <property type="match status" value="1"/>
</dbReference>
<feature type="domain" description="Orotate phosphoribosyltransferase-like" evidence="4">
    <location>
        <begin position="40"/>
        <end position="274"/>
    </location>
</feature>
<evidence type="ECO:0000313" key="5">
    <source>
        <dbReference type="EMBL" id="MBP2388203.1"/>
    </source>
</evidence>
<dbReference type="InterPro" id="IPR000836">
    <property type="entry name" value="PRTase_dom"/>
</dbReference>
<dbReference type="SUPFAM" id="SSF53271">
    <property type="entry name" value="PRTase-like"/>
    <property type="match status" value="1"/>
</dbReference>